<sequence length="522" mass="58055">MVTNSNLFAFVASLSIVFIHISRGLIPEDRGQATLKIRWHYQNREALLENGEQCEFYRSLGCTIHFELCLRHGGDYLKGCTLFQLRTKRYKRVLTLTDEAIVRIRQPLPATYTFEVKVDAINVLKETEQVASFAAYTFKVPSNGNSVPIPMRRIASGYRNPGVRLTVSGILTCDEFYFGDRCQHHCRPNASSYTCTPEGQRICKYGYRGALCDIVDWCTLLPCVGKAKCKLLPDGSGRECICQEPGDVDCIYDTDPCDLSPCQNGGLCHTISIPMHLYRCECSEPWSGIHCTERSACQITMNISDIGALSQSPCLNGGRCIDQLNGSSYLCQCHKGWIGTRCELSIASIGKNIALAAGIPLLFLVILLTGGFWYVRRRKAIKSNQDGQRPDSSAEASQPHPDRVQKYYRAPIKTSTAKSENKTEQLENSVSASDTHTGGADSGGDSLSLHTVKNYTASETSDSGNDFVPPMLPKRPIRRTRTQEEKSLRPGYEQRPTVRFAPVDIGYRRPEAPDNTISAIYV</sequence>
<keyword evidence="9 15" id="KW-1133">Transmembrane helix</keyword>
<dbReference type="FunFam" id="2.10.25.10:FF:000391">
    <property type="entry name" value="Weary, isoform C"/>
    <property type="match status" value="1"/>
</dbReference>
<evidence type="ECO:0000256" key="11">
    <source>
        <dbReference type="ARBA" id="ARBA00023157"/>
    </source>
</evidence>
<evidence type="ECO:0000256" key="15">
    <source>
        <dbReference type="RuleBase" id="RU280815"/>
    </source>
</evidence>
<dbReference type="GO" id="GO:0005886">
    <property type="term" value="C:plasma membrane"/>
    <property type="evidence" value="ECO:0007669"/>
    <property type="project" value="UniProtKB-SubCell"/>
</dbReference>
<dbReference type="CDD" id="cd00054">
    <property type="entry name" value="EGF_CA"/>
    <property type="match status" value="1"/>
</dbReference>
<dbReference type="InterPro" id="IPR000742">
    <property type="entry name" value="EGF"/>
</dbReference>
<feature type="chain" id="PRO_5003506287" description="Delta-like protein" evidence="18">
    <location>
        <begin position="25"/>
        <end position="522"/>
    </location>
</feature>
<dbReference type="AlphaFoldDB" id="G7YD02"/>
<feature type="disulfide bond" evidence="14">
    <location>
        <begin position="173"/>
        <end position="182"/>
    </location>
</feature>
<evidence type="ECO:0000256" key="13">
    <source>
        <dbReference type="PROSITE-ProRule" id="PRU00076"/>
    </source>
</evidence>
<dbReference type="Pfam" id="PF00008">
    <property type="entry name" value="EGF"/>
    <property type="match status" value="2"/>
</dbReference>
<keyword evidence="3" id="KW-1003">Cell membrane</keyword>
<feature type="region of interest" description="Disordered" evidence="16">
    <location>
        <begin position="383"/>
        <end position="492"/>
    </location>
</feature>
<keyword evidence="4 13" id="KW-0245">EGF-like domain</keyword>
<dbReference type="SMART" id="SM00179">
    <property type="entry name" value="EGF_CA"/>
    <property type="match status" value="2"/>
</dbReference>
<reference key="2">
    <citation type="submission" date="2011-10" db="EMBL/GenBank/DDBJ databases">
        <title>The genome and transcriptome sequence of Clonorchis sinensis provide insights into the carcinogenic liver fluke.</title>
        <authorList>
            <person name="Wang X."/>
            <person name="Huang Y."/>
            <person name="Chen W."/>
            <person name="Liu H."/>
            <person name="Guo L."/>
            <person name="Chen Y."/>
            <person name="Luo F."/>
            <person name="Zhou W."/>
            <person name="Sun J."/>
            <person name="Mao Q."/>
            <person name="Liang P."/>
            <person name="Zhou C."/>
            <person name="Tian Y."/>
            <person name="Men J."/>
            <person name="Lv X."/>
            <person name="Huang L."/>
            <person name="Zhou J."/>
            <person name="Hu Y."/>
            <person name="Li R."/>
            <person name="Zhang F."/>
            <person name="Lei H."/>
            <person name="Li X."/>
            <person name="Hu X."/>
            <person name="Liang C."/>
            <person name="Xu J."/>
            <person name="Wu Z."/>
            <person name="Yu X."/>
        </authorList>
    </citation>
    <scope>NUCLEOTIDE SEQUENCE</scope>
    <source>
        <strain>Henan</strain>
    </source>
</reference>
<evidence type="ECO:0000256" key="10">
    <source>
        <dbReference type="ARBA" id="ARBA00023136"/>
    </source>
</evidence>
<dbReference type="PROSITE" id="PS00022">
    <property type="entry name" value="EGF_1"/>
    <property type="match status" value="2"/>
</dbReference>
<evidence type="ECO:0000256" key="8">
    <source>
        <dbReference type="ARBA" id="ARBA00022837"/>
    </source>
</evidence>
<dbReference type="InterPro" id="IPR001881">
    <property type="entry name" value="EGF-like_Ca-bd_dom"/>
</dbReference>
<dbReference type="InterPro" id="IPR001774">
    <property type="entry name" value="DSL"/>
</dbReference>
<keyword evidence="22" id="KW-1185">Reference proteome</keyword>
<evidence type="ECO:0000259" key="19">
    <source>
        <dbReference type="PROSITE" id="PS50026"/>
    </source>
</evidence>
<evidence type="ECO:0000256" key="4">
    <source>
        <dbReference type="ARBA" id="ARBA00022536"/>
    </source>
</evidence>
<evidence type="ECO:0000256" key="1">
    <source>
        <dbReference type="ARBA" id="ARBA00004251"/>
    </source>
</evidence>
<dbReference type="PROSITE" id="PS01186">
    <property type="entry name" value="EGF_2"/>
    <property type="match status" value="2"/>
</dbReference>
<name>G7YD02_CLOSI</name>
<evidence type="ECO:0000256" key="5">
    <source>
        <dbReference type="ARBA" id="ARBA00022692"/>
    </source>
</evidence>
<feature type="compositionally biased region" description="Polar residues" evidence="16">
    <location>
        <begin position="451"/>
        <end position="464"/>
    </location>
</feature>
<comment type="caution">
    <text evidence="13">Lacks conserved residue(s) required for the propagation of feature annotation.</text>
</comment>
<evidence type="ECO:0000313" key="21">
    <source>
        <dbReference type="EMBL" id="GAA50836.1"/>
    </source>
</evidence>
<evidence type="ECO:0000313" key="22">
    <source>
        <dbReference type="Proteomes" id="UP000008909"/>
    </source>
</evidence>
<proteinExistence type="predicted"/>
<feature type="disulfide bond" evidence="13">
    <location>
        <begin position="282"/>
        <end position="291"/>
    </location>
</feature>
<comment type="subcellular location">
    <subcellularLocation>
        <location evidence="1">Cell membrane</location>
        <topology evidence="1">Single-pass type I membrane protein</topology>
    </subcellularLocation>
    <subcellularLocation>
        <location evidence="15">Membrane</location>
        <topology evidence="15">Single-pass type I membrane protein</topology>
    </subcellularLocation>
</comment>
<evidence type="ECO:0000256" key="9">
    <source>
        <dbReference type="ARBA" id="ARBA00022989"/>
    </source>
</evidence>
<feature type="compositionally biased region" description="Polar residues" evidence="16">
    <location>
        <begin position="426"/>
        <end position="436"/>
    </location>
</feature>
<evidence type="ECO:0000256" key="2">
    <source>
        <dbReference type="ARBA" id="ARBA00022473"/>
    </source>
</evidence>
<keyword evidence="7 15" id="KW-0677">Repeat</keyword>
<gene>
    <name evidence="21" type="ORF">CLF_105120</name>
</gene>
<evidence type="ECO:0000259" key="20">
    <source>
        <dbReference type="PROSITE" id="PS51051"/>
    </source>
</evidence>
<evidence type="ECO:0000256" key="17">
    <source>
        <dbReference type="SAM" id="Phobius"/>
    </source>
</evidence>
<comment type="function">
    <text evidence="15">Putative Notch ligand involved in the mediation of Notch signaling.</text>
</comment>
<protein>
    <recommendedName>
        <fullName evidence="15">Delta-like protein</fullName>
    </recommendedName>
</protein>
<accession>G7YD02</accession>
<evidence type="ECO:0000256" key="18">
    <source>
        <dbReference type="SAM" id="SignalP"/>
    </source>
</evidence>
<keyword evidence="5 15" id="KW-0812">Transmembrane</keyword>
<feature type="disulfide bond" evidence="13">
    <location>
        <begin position="314"/>
        <end position="331"/>
    </location>
</feature>
<dbReference type="GO" id="GO:0023052">
    <property type="term" value="P:signaling"/>
    <property type="evidence" value="ECO:0007669"/>
    <property type="project" value="UniProtKB-ARBA"/>
</dbReference>
<evidence type="ECO:0000256" key="6">
    <source>
        <dbReference type="ARBA" id="ARBA00022729"/>
    </source>
</evidence>
<dbReference type="InterPro" id="IPR051830">
    <property type="entry name" value="NOTCH_homolog"/>
</dbReference>
<feature type="disulfide bond" evidence="13">
    <location>
        <begin position="333"/>
        <end position="342"/>
    </location>
</feature>
<keyword evidence="12" id="KW-0325">Glycoprotein</keyword>
<evidence type="ECO:0000256" key="14">
    <source>
        <dbReference type="PROSITE-ProRule" id="PRU00377"/>
    </source>
</evidence>
<dbReference type="SMART" id="SM00051">
    <property type="entry name" value="DSL"/>
    <property type="match status" value="1"/>
</dbReference>
<evidence type="ECO:0000256" key="12">
    <source>
        <dbReference type="ARBA" id="ARBA00023180"/>
    </source>
</evidence>
<dbReference type="SMART" id="SM00181">
    <property type="entry name" value="EGF"/>
    <property type="match status" value="3"/>
</dbReference>
<organism evidence="21 22">
    <name type="scientific">Clonorchis sinensis</name>
    <name type="common">Chinese liver fluke</name>
    <dbReference type="NCBI Taxonomy" id="79923"/>
    <lineage>
        <taxon>Eukaryota</taxon>
        <taxon>Metazoa</taxon>
        <taxon>Spiralia</taxon>
        <taxon>Lophotrochozoa</taxon>
        <taxon>Platyhelminthes</taxon>
        <taxon>Trematoda</taxon>
        <taxon>Digenea</taxon>
        <taxon>Opisthorchiida</taxon>
        <taxon>Opisthorchiata</taxon>
        <taxon>Opisthorchiidae</taxon>
        <taxon>Clonorchis</taxon>
    </lineage>
</organism>
<feature type="signal peptide" evidence="18">
    <location>
        <begin position="1"/>
        <end position="24"/>
    </location>
</feature>
<keyword evidence="10 15" id="KW-0472">Membrane</keyword>
<dbReference type="SUPFAM" id="SSF57196">
    <property type="entry name" value="EGF/Laminin"/>
    <property type="match status" value="2"/>
</dbReference>
<keyword evidence="6 15" id="KW-0732">Signal</keyword>
<dbReference type="Proteomes" id="UP000008909">
    <property type="component" value="Unassembled WGS sequence"/>
</dbReference>
<keyword evidence="2 15" id="KW-0217">Developmental protein</keyword>
<dbReference type="PANTHER" id="PTHR24033">
    <property type="entry name" value="EGF-LIKE DOMAIN-CONTAINING PROTEIN"/>
    <property type="match status" value="1"/>
</dbReference>
<dbReference type="Pfam" id="PF01414">
    <property type="entry name" value="DSL"/>
    <property type="match status" value="1"/>
</dbReference>
<dbReference type="PANTHER" id="PTHR24033:SF151">
    <property type="entry name" value="NOTCH 2"/>
    <property type="match status" value="1"/>
</dbReference>
<feature type="domain" description="DSL" evidence="20">
    <location>
        <begin position="171"/>
        <end position="212"/>
    </location>
</feature>
<dbReference type="PROSITE" id="PS50026">
    <property type="entry name" value="EGF_3"/>
    <property type="match status" value="2"/>
</dbReference>
<feature type="domain" description="EGF-like" evidence="19">
    <location>
        <begin position="305"/>
        <end position="343"/>
    </location>
</feature>
<dbReference type="Gene3D" id="2.10.25.140">
    <property type="match status" value="1"/>
</dbReference>
<feature type="transmembrane region" description="Helical" evidence="17">
    <location>
        <begin position="353"/>
        <end position="375"/>
    </location>
</feature>
<dbReference type="PROSITE" id="PS51051">
    <property type="entry name" value="DSL"/>
    <property type="match status" value="1"/>
</dbReference>
<evidence type="ECO:0000256" key="16">
    <source>
        <dbReference type="SAM" id="MobiDB-lite"/>
    </source>
</evidence>
<evidence type="ECO:0000256" key="3">
    <source>
        <dbReference type="ARBA" id="ARBA00022475"/>
    </source>
</evidence>
<keyword evidence="11 13" id="KW-1015">Disulfide bond</keyword>
<keyword evidence="8" id="KW-0106">Calcium</keyword>
<dbReference type="GO" id="GO:0005509">
    <property type="term" value="F:calcium ion binding"/>
    <property type="evidence" value="ECO:0007669"/>
    <property type="project" value="InterPro"/>
</dbReference>
<dbReference type="Gene3D" id="2.10.25.10">
    <property type="entry name" value="Laminin"/>
    <property type="match status" value="2"/>
</dbReference>
<feature type="compositionally biased region" description="Polar residues" evidence="16">
    <location>
        <begin position="383"/>
        <end position="396"/>
    </location>
</feature>
<dbReference type="EMBL" id="DF143085">
    <property type="protein sequence ID" value="GAA50836.1"/>
    <property type="molecule type" value="Genomic_DNA"/>
</dbReference>
<evidence type="ECO:0000256" key="7">
    <source>
        <dbReference type="ARBA" id="ARBA00022737"/>
    </source>
</evidence>
<dbReference type="GO" id="GO:0007154">
    <property type="term" value="P:cell communication"/>
    <property type="evidence" value="ECO:0007669"/>
    <property type="project" value="InterPro"/>
</dbReference>
<feature type="domain" description="EGF-like" evidence="19">
    <location>
        <begin position="253"/>
        <end position="292"/>
    </location>
</feature>
<reference evidence="21" key="1">
    <citation type="journal article" date="2011" name="Genome Biol.">
        <title>The draft genome of the carcinogenic human liver fluke Clonorchis sinensis.</title>
        <authorList>
            <person name="Wang X."/>
            <person name="Chen W."/>
            <person name="Huang Y."/>
            <person name="Sun J."/>
            <person name="Men J."/>
            <person name="Liu H."/>
            <person name="Luo F."/>
            <person name="Guo L."/>
            <person name="Lv X."/>
            <person name="Deng C."/>
            <person name="Zhou C."/>
            <person name="Fan Y."/>
            <person name="Li X."/>
            <person name="Huang L."/>
            <person name="Hu Y."/>
            <person name="Liang C."/>
            <person name="Hu X."/>
            <person name="Xu J."/>
            <person name="Yu X."/>
        </authorList>
    </citation>
    <scope>NUCLEOTIDE SEQUENCE [LARGE SCALE GENOMIC DNA]</scope>
    <source>
        <strain evidence="21">Henan</strain>
    </source>
</reference>
<feature type="disulfide bond" evidence="14">
    <location>
        <begin position="203"/>
        <end position="212"/>
    </location>
</feature>